<dbReference type="EMBL" id="JAPDHZ010000003">
    <property type="protein sequence ID" value="MDG0792250.1"/>
    <property type="molecule type" value="Genomic_DNA"/>
</dbReference>
<feature type="chain" id="PRO_5040815587" evidence="1">
    <location>
        <begin position="26"/>
        <end position="173"/>
    </location>
</feature>
<dbReference type="SUPFAM" id="SSF49785">
    <property type="entry name" value="Galactose-binding domain-like"/>
    <property type="match status" value="1"/>
</dbReference>
<dbReference type="Gene3D" id="2.60.120.1060">
    <property type="entry name" value="NPCBM/NEW2 domain"/>
    <property type="match status" value="1"/>
</dbReference>
<evidence type="ECO:0000313" key="4">
    <source>
        <dbReference type="EMBL" id="MDG0792250.1"/>
    </source>
</evidence>
<evidence type="ECO:0000259" key="2">
    <source>
        <dbReference type="Pfam" id="PF07833"/>
    </source>
</evidence>
<dbReference type="RefSeq" id="WP_277566067.1">
    <property type="nucleotide sequence ID" value="NZ_JAPDHZ010000003.1"/>
</dbReference>
<organism evidence="4 5">
    <name type="scientific">Cohnella ginsengisoli</name>
    <dbReference type="NCBI Taxonomy" id="425004"/>
    <lineage>
        <taxon>Bacteria</taxon>
        <taxon>Bacillati</taxon>
        <taxon>Bacillota</taxon>
        <taxon>Bacilli</taxon>
        <taxon>Bacillales</taxon>
        <taxon>Paenibacillaceae</taxon>
        <taxon>Cohnella</taxon>
    </lineage>
</organism>
<proteinExistence type="predicted"/>
<keyword evidence="1" id="KW-0732">Signal</keyword>
<feature type="domain" description="Glycosyl hydrolase family 98 putative carbohydrate-binding module" evidence="3">
    <location>
        <begin position="95"/>
        <end position="171"/>
    </location>
</feature>
<reference evidence="4 5" key="1">
    <citation type="submission" date="2022-10" db="EMBL/GenBank/DDBJ databases">
        <title>Comparative genomic analysis of Cohnella hashimotonis sp. nov., isolated from the International Space Station.</title>
        <authorList>
            <person name="Simpson A."/>
            <person name="Venkateswaran K."/>
        </authorList>
    </citation>
    <scope>NUCLEOTIDE SEQUENCE [LARGE SCALE GENOMIC DNA]</scope>
    <source>
        <strain evidence="4 5">DSM 18997</strain>
    </source>
</reference>
<feature type="domain" description="Copper amine oxidase-like N-terminal" evidence="2">
    <location>
        <begin position="21"/>
        <end position="84"/>
    </location>
</feature>
<dbReference type="Pfam" id="PF08305">
    <property type="entry name" value="NPCBM"/>
    <property type="match status" value="1"/>
</dbReference>
<dbReference type="Proteomes" id="UP001153387">
    <property type="component" value="Unassembled WGS sequence"/>
</dbReference>
<protein>
    <submittedName>
        <fullName evidence="4">NPCBM/NEW2 domain-containing protein</fullName>
    </submittedName>
</protein>
<dbReference type="InterPro" id="IPR038637">
    <property type="entry name" value="NPCBM_sf"/>
</dbReference>
<comment type="caution">
    <text evidence="4">The sequence shown here is derived from an EMBL/GenBank/DDBJ whole genome shotgun (WGS) entry which is preliminary data.</text>
</comment>
<dbReference type="InterPro" id="IPR012854">
    <property type="entry name" value="Cu_amine_oxidase-like_N"/>
</dbReference>
<gene>
    <name evidence="4" type="ORF">OMP38_16275</name>
</gene>
<dbReference type="Pfam" id="PF07833">
    <property type="entry name" value="Cu_amine_oxidN1"/>
    <property type="match status" value="1"/>
</dbReference>
<evidence type="ECO:0000259" key="3">
    <source>
        <dbReference type="Pfam" id="PF08305"/>
    </source>
</evidence>
<name>A0A9X4KHU4_9BACL</name>
<feature type="signal peptide" evidence="1">
    <location>
        <begin position="1"/>
        <end position="25"/>
    </location>
</feature>
<dbReference type="InterPro" id="IPR008979">
    <property type="entry name" value="Galactose-bd-like_sf"/>
</dbReference>
<evidence type="ECO:0000256" key="1">
    <source>
        <dbReference type="SAM" id="SignalP"/>
    </source>
</evidence>
<accession>A0A9X4KHU4</accession>
<evidence type="ECO:0000313" key="5">
    <source>
        <dbReference type="Proteomes" id="UP001153387"/>
    </source>
</evidence>
<dbReference type="InterPro" id="IPR013222">
    <property type="entry name" value="Glyco_hyd_98_carb-bd"/>
</dbReference>
<sequence length="173" mass="19412">MKDKVKGLIIGLVVGSLLSSSAAMAASSTKIDVVFQQVKYMIDGVQKPSSEAAITYKGQLYVPLKYITNAVGKDLNYDSKNSTAWIGKKPGAFKYLSDISYARLDAQRESYIDFNQNYDRKKIQISSNIYQKGINFYFYTNGKSIESVDYNLNGQYKKFAAFVGIDDETKKLK</sequence>
<keyword evidence="5" id="KW-1185">Reference proteome</keyword>
<dbReference type="AlphaFoldDB" id="A0A9X4KHU4"/>